<dbReference type="InterPro" id="IPR008670">
    <property type="entry name" value="CoA_reduct_LuxC"/>
</dbReference>
<dbReference type="InterPro" id="IPR016161">
    <property type="entry name" value="Ald_DH/histidinol_DH"/>
</dbReference>
<dbReference type="EC" id="1.2.1.50" evidence="4"/>
<evidence type="ECO:0000313" key="10">
    <source>
        <dbReference type="Proteomes" id="UP000293562"/>
    </source>
</evidence>
<dbReference type="InterPro" id="IPR016162">
    <property type="entry name" value="Ald_DH_N"/>
</dbReference>
<proteinExistence type="inferred from homology"/>
<evidence type="ECO:0000256" key="7">
    <source>
        <dbReference type="ARBA" id="ARBA00023223"/>
    </source>
</evidence>
<comment type="catalytic activity">
    <reaction evidence="8">
        <text>a long-chain fatty aldehyde + NADP(+) + CoA = a long-chain fatty acyl-CoA + NADPH + H(+)</text>
        <dbReference type="Rhea" id="RHEA:15437"/>
        <dbReference type="ChEBI" id="CHEBI:15378"/>
        <dbReference type="ChEBI" id="CHEBI:17176"/>
        <dbReference type="ChEBI" id="CHEBI:57287"/>
        <dbReference type="ChEBI" id="CHEBI:57783"/>
        <dbReference type="ChEBI" id="CHEBI:58349"/>
        <dbReference type="ChEBI" id="CHEBI:83139"/>
        <dbReference type="EC" id="1.2.1.50"/>
    </reaction>
</comment>
<dbReference type="GO" id="GO:0050062">
    <property type="term" value="F:long-chain-fatty-acyl-CoA reductase activity"/>
    <property type="evidence" value="ECO:0007669"/>
    <property type="project" value="UniProtKB-EC"/>
</dbReference>
<evidence type="ECO:0000256" key="6">
    <source>
        <dbReference type="ARBA" id="ARBA00023002"/>
    </source>
</evidence>
<evidence type="ECO:0000256" key="4">
    <source>
        <dbReference type="ARBA" id="ARBA00013020"/>
    </source>
</evidence>
<dbReference type="AlphaFoldDB" id="A0A4Q7V9W7"/>
<reference evidence="9 10" key="1">
    <citation type="submission" date="2019-02" db="EMBL/GenBank/DDBJ databases">
        <title>Genomic Encyclopedia of Type Strains, Phase IV (KMG-IV): sequencing the most valuable type-strain genomes for metagenomic binning, comparative biology and taxonomic classification.</title>
        <authorList>
            <person name="Goeker M."/>
        </authorList>
    </citation>
    <scope>NUCLEOTIDE SEQUENCE [LARGE SCALE GENOMIC DNA]</scope>
    <source>
        <strain evidence="9 10">DSM 28825</strain>
    </source>
</reference>
<organism evidence="9 10">
    <name type="scientific">Ancylomarina subtilis</name>
    <dbReference type="NCBI Taxonomy" id="1639035"/>
    <lineage>
        <taxon>Bacteria</taxon>
        <taxon>Pseudomonadati</taxon>
        <taxon>Bacteroidota</taxon>
        <taxon>Bacteroidia</taxon>
        <taxon>Marinilabiliales</taxon>
        <taxon>Marinifilaceae</taxon>
        <taxon>Ancylomarina</taxon>
    </lineage>
</organism>
<dbReference type="Gene3D" id="3.40.605.10">
    <property type="entry name" value="Aldehyde Dehydrogenase, Chain A, domain 1"/>
    <property type="match status" value="1"/>
</dbReference>
<protein>
    <recommendedName>
        <fullName evidence="4">long-chain-fatty-acyl-CoA reductase</fullName>
        <ecNumber evidence="4">1.2.1.50</ecNumber>
    </recommendedName>
</protein>
<keyword evidence="7" id="KW-0455">Luminescence</keyword>
<sequence>MQTYYSTYPYFFNTKYKMNISERIEAFVSLGQFLEQFETAKTNKSNHHLNERFYIGFNNLIENAHIENAWFTPDHVRASIQGICSFLEKKKLKGWTNHYQIAEKTTDKRVAVIMAGNIPMVGFHDMLCVLISGHQFIGKLSSKDNRLLNFIAELLRELNPEFGNLISFKNEQLSGQKDFDAIIATGSNNSARYFEAYFSKYPHIIRRNRNSVAILTGKESKDELFKLGQDVFLYFGLGCRNVSKLYVPENYDITQVLDVWQDYASSADHNKYANNHDYQRSLYLMNAVKHYDNGFLLLKEDMAIASPISVLYYEHYQDIDRIKQELKANEENIQCIVGNDFENAIPFGKAQQPDLNDYADNVDTMAFLSQLN</sequence>
<accession>A0A4Q7V9W7</accession>
<dbReference type="SUPFAM" id="SSF53720">
    <property type="entry name" value="ALDH-like"/>
    <property type="match status" value="1"/>
</dbReference>
<evidence type="ECO:0000256" key="1">
    <source>
        <dbReference type="ARBA" id="ARBA00003277"/>
    </source>
</evidence>
<evidence type="ECO:0000256" key="8">
    <source>
        <dbReference type="ARBA" id="ARBA00049412"/>
    </source>
</evidence>
<keyword evidence="10" id="KW-1185">Reference proteome</keyword>
<dbReference type="Pfam" id="PF05893">
    <property type="entry name" value="LuxC"/>
    <property type="match status" value="1"/>
</dbReference>
<comment type="pathway">
    <text evidence="2">Lipid metabolism; fatty acid reduction for biolumincescence.</text>
</comment>
<evidence type="ECO:0000313" key="9">
    <source>
        <dbReference type="EMBL" id="RZT93315.1"/>
    </source>
</evidence>
<keyword evidence="6" id="KW-0560">Oxidoreductase</keyword>
<name>A0A4Q7V9W7_9BACT</name>
<keyword evidence="5" id="KW-0521">NADP</keyword>
<dbReference type="UniPathway" id="UPA00569"/>
<comment type="function">
    <text evidence="1">LuxC is the fatty acid reductase enzyme responsible for synthesis of the aldehyde substrate for the luminescent reaction catalyzed by luciferase.</text>
</comment>
<dbReference type="GO" id="GO:0003995">
    <property type="term" value="F:acyl-CoA dehydrogenase activity"/>
    <property type="evidence" value="ECO:0007669"/>
    <property type="project" value="InterPro"/>
</dbReference>
<dbReference type="EMBL" id="SHKN01000002">
    <property type="protein sequence ID" value="RZT93315.1"/>
    <property type="molecule type" value="Genomic_DNA"/>
</dbReference>
<evidence type="ECO:0000256" key="5">
    <source>
        <dbReference type="ARBA" id="ARBA00022857"/>
    </source>
</evidence>
<dbReference type="Proteomes" id="UP000293562">
    <property type="component" value="Unassembled WGS sequence"/>
</dbReference>
<comment type="caution">
    <text evidence="9">The sequence shown here is derived from an EMBL/GenBank/DDBJ whole genome shotgun (WGS) entry which is preliminary data.</text>
</comment>
<comment type="similarity">
    <text evidence="3">Belongs to the LuxC family.</text>
</comment>
<gene>
    <name evidence="9" type="ORF">EV201_2476</name>
</gene>
<evidence type="ECO:0000256" key="3">
    <source>
        <dbReference type="ARBA" id="ARBA00010915"/>
    </source>
</evidence>
<evidence type="ECO:0000256" key="2">
    <source>
        <dbReference type="ARBA" id="ARBA00004908"/>
    </source>
</evidence>
<dbReference type="GO" id="GO:0008218">
    <property type="term" value="P:bioluminescence"/>
    <property type="evidence" value="ECO:0007669"/>
    <property type="project" value="UniProtKB-KW"/>
</dbReference>